<dbReference type="GO" id="GO:0016787">
    <property type="term" value="F:hydrolase activity"/>
    <property type="evidence" value="ECO:0007669"/>
    <property type="project" value="UniProtKB-KW"/>
</dbReference>
<dbReference type="Pfam" id="PF00561">
    <property type="entry name" value="Abhydrolase_1"/>
    <property type="match status" value="1"/>
</dbReference>
<sequence>MTGTIVDTSLPNVRQEWATVKGLNVHYVTAGAGPAVILLHGQEENWATWQHVIPVLAGSHRVYALDLLGAAESERLGSAITPPSFYSDFLAAFLDELGLSQVTLVGNSHGGLIALRVALARQDRVVALCLVDSAALGRETHPLLVMLALPMVGEAISLWCTTPWGATQWTWILASITFSQPQRIPLSWYANASRLARLQGHVMGGVVAPVRGQLGLTGQREVLLGGLFDLEIPTLVIWGADDQVVPSYHGIAAARQLRRGKLVVIPDCGHLPHVEQPESFNAALAEFMETVSKPAGQDWHLSHAGQST</sequence>
<dbReference type="RefSeq" id="WP_326504884.1">
    <property type="nucleotide sequence ID" value="NZ_JAWIIV010000002.1"/>
</dbReference>
<dbReference type="PRINTS" id="PR00412">
    <property type="entry name" value="EPOXHYDRLASE"/>
</dbReference>
<dbReference type="PRINTS" id="PR00111">
    <property type="entry name" value="ABHYDROLASE"/>
</dbReference>
<evidence type="ECO:0000313" key="2">
    <source>
        <dbReference type="EMBL" id="MEC4718131.1"/>
    </source>
</evidence>
<evidence type="ECO:0000313" key="3">
    <source>
        <dbReference type="Proteomes" id="UP001352263"/>
    </source>
</evidence>
<organism evidence="2 3">
    <name type="scientific">Noviherbaspirillum album</name>
    <dbReference type="NCBI Taxonomy" id="3080276"/>
    <lineage>
        <taxon>Bacteria</taxon>
        <taxon>Pseudomonadati</taxon>
        <taxon>Pseudomonadota</taxon>
        <taxon>Betaproteobacteria</taxon>
        <taxon>Burkholderiales</taxon>
        <taxon>Oxalobacteraceae</taxon>
        <taxon>Noviherbaspirillum</taxon>
    </lineage>
</organism>
<name>A0ABU6J3X2_9BURK</name>
<comment type="caution">
    <text evidence="2">The sequence shown here is derived from an EMBL/GenBank/DDBJ whole genome shotgun (WGS) entry which is preliminary data.</text>
</comment>
<reference evidence="2 3" key="1">
    <citation type="submission" date="2023-10" db="EMBL/GenBank/DDBJ databases">
        <title>Noviherbaspirillum sp. CPCC 100848 genome assembly.</title>
        <authorList>
            <person name="Li X.Y."/>
            <person name="Fang X.M."/>
        </authorList>
    </citation>
    <scope>NUCLEOTIDE SEQUENCE [LARGE SCALE GENOMIC DNA]</scope>
    <source>
        <strain evidence="2 3">CPCC 100848</strain>
    </source>
</reference>
<dbReference type="InterPro" id="IPR000639">
    <property type="entry name" value="Epox_hydrolase-like"/>
</dbReference>
<proteinExistence type="predicted"/>
<gene>
    <name evidence="2" type="ORF">RY831_03160</name>
</gene>
<accession>A0ABU6J3X2</accession>
<evidence type="ECO:0000259" key="1">
    <source>
        <dbReference type="Pfam" id="PF00561"/>
    </source>
</evidence>
<feature type="domain" description="AB hydrolase-1" evidence="1">
    <location>
        <begin position="34"/>
        <end position="276"/>
    </location>
</feature>
<dbReference type="SUPFAM" id="SSF53474">
    <property type="entry name" value="alpha/beta-Hydrolases"/>
    <property type="match status" value="1"/>
</dbReference>
<dbReference type="PANTHER" id="PTHR46438:SF11">
    <property type="entry name" value="LIPASE-RELATED"/>
    <property type="match status" value="1"/>
</dbReference>
<keyword evidence="2" id="KW-0378">Hydrolase</keyword>
<dbReference type="EMBL" id="JAWIIV010000002">
    <property type="protein sequence ID" value="MEC4718131.1"/>
    <property type="molecule type" value="Genomic_DNA"/>
</dbReference>
<dbReference type="Proteomes" id="UP001352263">
    <property type="component" value="Unassembled WGS sequence"/>
</dbReference>
<dbReference type="InterPro" id="IPR029058">
    <property type="entry name" value="AB_hydrolase_fold"/>
</dbReference>
<keyword evidence="3" id="KW-1185">Reference proteome</keyword>
<dbReference type="PANTHER" id="PTHR46438">
    <property type="entry name" value="ALPHA/BETA-HYDROLASES SUPERFAMILY PROTEIN"/>
    <property type="match status" value="1"/>
</dbReference>
<dbReference type="Gene3D" id="3.40.50.1820">
    <property type="entry name" value="alpha/beta hydrolase"/>
    <property type="match status" value="1"/>
</dbReference>
<dbReference type="InterPro" id="IPR000073">
    <property type="entry name" value="AB_hydrolase_1"/>
</dbReference>
<protein>
    <submittedName>
        <fullName evidence="2">Alpha/beta fold hydrolase</fullName>
    </submittedName>
</protein>